<feature type="compositionally biased region" description="Polar residues" evidence="1">
    <location>
        <begin position="21"/>
        <end position="38"/>
    </location>
</feature>
<feature type="region of interest" description="Disordered" evidence="1">
    <location>
        <begin position="51"/>
        <end position="205"/>
    </location>
</feature>
<dbReference type="EMBL" id="JAADYS010002896">
    <property type="protein sequence ID" value="KAF4453311.1"/>
    <property type="molecule type" value="Genomic_DNA"/>
</dbReference>
<name>A0A8H4KNW1_9HYPO</name>
<accession>A0A8H4KNW1</accession>
<feature type="compositionally biased region" description="Low complexity" evidence="1">
    <location>
        <begin position="182"/>
        <end position="204"/>
    </location>
</feature>
<gene>
    <name evidence="2" type="ORF">FALBO_16022</name>
</gene>
<keyword evidence="3" id="KW-1185">Reference proteome</keyword>
<reference evidence="2 3" key="1">
    <citation type="submission" date="2020-01" db="EMBL/GenBank/DDBJ databases">
        <title>Identification and distribution of gene clusters putatively required for synthesis of sphingolipid metabolism inhibitors in phylogenetically diverse species of the filamentous fungus Fusarium.</title>
        <authorList>
            <person name="Kim H.-S."/>
            <person name="Busman M."/>
            <person name="Brown D.W."/>
            <person name="Divon H."/>
            <person name="Uhlig S."/>
            <person name="Proctor R.H."/>
        </authorList>
    </citation>
    <scope>NUCLEOTIDE SEQUENCE [LARGE SCALE GENOMIC DNA]</scope>
    <source>
        <strain evidence="2 3">NRRL 20459</strain>
    </source>
</reference>
<feature type="compositionally biased region" description="Basic residues" evidence="1">
    <location>
        <begin position="10"/>
        <end position="20"/>
    </location>
</feature>
<dbReference type="AlphaFoldDB" id="A0A8H4KNW1"/>
<feature type="region of interest" description="Disordered" evidence="1">
    <location>
        <begin position="237"/>
        <end position="304"/>
    </location>
</feature>
<feature type="region of interest" description="Disordered" evidence="1">
    <location>
        <begin position="403"/>
        <end position="428"/>
    </location>
</feature>
<evidence type="ECO:0000313" key="3">
    <source>
        <dbReference type="Proteomes" id="UP000554235"/>
    </source>
</evidence>
<feature type="non-terminal residue" evidence="2">
    <location>
        <position position="428"/>
    </location>
</feature>
<dbReference type="OrthoDB" id="21225at2759"/>
<protein>
    <submittedName>
        <fullName evidence="2">Osomolarity two-component system response regulator SSK1</fullName>
    </submittedName>
</protein>
<feature type="compositionally biased region" description="Basic and acidic residues" evidence="1">
    <location>
        <begin position="86"/>
        <end position="101"/>
    </location>
</feature>
<feature type="compositionally biased region" description="Basic and acidic residues" evidence="1">
    <location>
        <begin position="51"/>
        <end position="63"/>
    </location>
</feature>
<organism evidence="2 3">
    <name type="scientific">Fusarium albosuccineum</name>
    <dbReference type="NCBI Taxonomy" id="1237068"/>
    <lineage>
        <taxon>Eukaryota</taxon>
        <taxon>Fungi</taxon>
        <taxon>Dikarya</taxon>
        <taxon>Ascomycota</taxon>
        <taxon>Pezizomycotina</taxon>
        <taxon>Sordariomycetes</taxon>
        <taxon>Hypocreomycetidae</taxon>
        <taxon>Hypocreales</taxon>
        <taxon>Nectriaceae</taxon>
        <taxon>Fusarium</taxon>
        <taxon>Fusarium decemcellulare species complex</taxon>
    </lineage>
</organism>
<feature type="compositionally biased region" description="Polar residues" evidence="1">
    <location>
        <begin position="106"/>
        <end position="120"/>
    </location>
</feature>
<evidence type="ECO:0000256" key="1">
    <source>
        <dbReference type="SAM" id="MobiDB-lite"/>
    </source>
</evidence>
<proteinExistence type="predicted"/>
<dbReference type="Proteomes" id="UP000554235">
    <property type="component" value="Unassembled WGS sequence"/>
</dbReference>
<feature type="region of interest" description="Disordered" evidence="1">
    <location>
        <begin position="1"/>
        <end position="38"/>
    </location>
</feature>
<evidence type="ECO:0000313" key="2">
    <source>
        <dbReference type="EMBL" id="KAF4453311.1"/>
    </source>
</evidence>
<feature type="compositionally biased region" description="Low complexity" evidence="1">
    <location>
        <begin position="293"/>
        <end position="303"/>
    </location>
</feature>
<feature type="compositionally biased region" description="Low complexity" evidence="1">
    <location>
        <begin position="260"/>
        <end position="278"/>
    </location>
</feature>
<comment type="caution">
    <text evidence="2">The sequence shown here is derived from an EMBL/GenBank/DDBJ whole genome shotgun (WGS) entry which is preliminary data.</text>
</comment>
<sequence length="428" mass="45595">MGATDIASRLRAKFTKRRHSTTGSLASSNQSFTDTASSYNSRHFWDRERHRAHGDGEHGDRSSRRAVSHSRGTASSRRGMTATPDGSRRHDESDEFTRVEVCRQGSDATNTNTAAKSSSEAEGAVPPAADHSTVDGAALKQPASPDDQQSLGGLPPKTAASSSVQPPPRNDLQGSSHPPQPLSLKPSESSSASSSPSRPRQVSSNLDRIHEDALTDSPVSPTGHSKAADFDVDAGAEAAGHHDDDPLSPGQAPTSSSPKSAAVVHLTTTTSTTAVPSSPGFPPTGLLSIPTSPAARPAGPPRRQSLLSNRQTTLIKTLLHNQPSHDPIADHSTLLPIDANMVTRKIWVKRPHASPTLVTVNEDDLVDDVRDMILRKYANSLGRTFDSPDLNIRIAPRDQHQERVLSPEEPTGRTLDAYFPGGQTVDEA</sequence>